<dbReference type="SUPFAM" id="SSF50891">
    <property type="entry name" value="Cyclophilin-like"/>
    <property type="match status" value="1"/>
</dbReference>
<evidence type="ECO:0000259" key="5">
    <source>
        <dbReference type="PROSITE" id="PS50072"/>
    </source>
</evidence>
<keyword evidence="4" id="KW-0812">Transmembrane</keyword>
<gene>
    <name evidence="6" type="ORF">GP473_04770</name>
</gene>
<evidence type="ECO:0000256" key="4">
    <source>
        <dbReference type="SAM" id="Phobius"/>
    </source>
</evidence>
<evidence type="ECO:0000256" key="3">
    <source>
        <dbReference type="SAM" id="MobiDB-lite"/>
    </source>
</evidence>
<organism evidence="6 7">
    <name type="scientific">Corynebacterium anserum</name>
    <dbReference type="NCBI Taxonomy" id="2684406"/>
    <lineage>
        <taxon>Bacteria</taxon>
        <taxon>Bacillati</taxon>
        <taxon>Actinomycetota</taxon>
        <taxon>Actinomycetes</taxon>
        <taxon>Mycobacteriales</taxon>
        <taxon>Corynebacteriaceae</taxon>
        <taxon>Corynebacterium</taxon>
    </lineage>
</organism>
<dbReference type="AlphaFoldDB" id="A0A7G7YNJ8"/>
<dbReference type="Proteomes" id="UP000515275">
    <property type="component" value="Chromosome"/>
</dbReference>
<keyword evidence="4" id="KW-0472">Membrane</keyword>
<comment type="function">
    <text evidence="1 2">PPIases accelerate the folding of proteins. It catalyzes the cis-trans isomerization of proline imidic peptide bonds in oligopeptides.</text>
</comment>
<feature type="region of interest" description="Disordered" evidence="3">
    <location>
        <begin position="263"/>
        <end position="288"/>
    </location>
</feature>
<evidence type="ECO:0000256" key="2">
    <source>
        <dbReference type="RuleBase" id="RU363019"/>
    </source>
</evidence>
<feature type="region of interest" description="Disordered" evidence="3">
    <location>
        <begin position="66"/>
        <end position="87"/>
    </location>
</feature>
<protein>
    <recommendedName>
        <fullName evidence="2">Peptidyl-prolyl cis-trans isomerase</fullName>
        <shortName evidence="2">PPIase</shortName>
        <ecNumber evidence="2">5.2.1.8</ecNumber>
    </recommendedName>
</protein>
<accession>A0A7G7YNJ8</accession>
<dbReference type="InterPro" id="IPR029000">
    <property type="entry name" value="Cyclophilin-like_dom_sf"/>
</dbReference>
<dbReference type="PANTHER" id="PTHR45625">
    <property type="entry name" value="PEPTIDYL-PROLYL CIS-TRANS ISOMERASE-RELATED"/>
    <property type="match status" value="1"/>
</dbReference>
<keyword evidence="2" id="KW-0697">Rotamase</keyword>
<evidence type="ECO:0000313" key="7">
    <source>
        <dbReference type="Proteomes" id="UP000515275"/>
    </source>
</evidence>
<dbReference type="EMBL" id="CP046883">
    <property type="protein sequence ID" value="QNH96068.1"/>
    <property type="molecule type" value="Genomic_DNA"/>
</dbReference>
<keyword evidence="4" id="KW-1133">Transmembrane helix</keyword>
<evidence type="ECO:0000313" key="6">
    <source>
        <dbReference type="EMBL" id="QNH96068.1"/>
    </source>
</evidence>
<proteinExistence type="inferred from homology"/>
<dbReference type="CDD" id="cd00317">
    <property type="entry name" value="cyclophilin"/>
    <property type="match status" value="1"/>
</dbReference>
<dbReference type="Gene3D" id="2.40.100.10">
    <property type="entry name" value="Cyclophilin-like"/>
    <property type="match status" value="1"/>
</dbReference>
<dbReference type="PROSITE" id="PS50072">
    <property type="entry name" value="CSA_PPIASE_2"/>
    <property type="match status" value="1"/>
</dbReference>
<keyword evidence="2 6" id="KW-0413">Isomerase</keyword>
<dbReference type="GO" id="GO:0003755">
    <property type="term" value="F:peptidyl-prolyl cis-trans isomerase activity"/>
    <property type="evidence" value="ECO:0007669"/>
    <property type="project" value="UniProtKB-UniRule"/>
</dbReference>
<dbReference type="PRINTS" id="PR00153">
    <property type="entry name" value="CSAPPISMRASE"/>
</dbReference>
<reference evidence="6 7" key="1">
    <citation type="submission" date="2019-12" db="EMBL/GenBank/DDBJ databases">
        <title>Corynebacterium sp. nov., isolated from feces of the Anser Albifrons in China.</title>
        <authorList>
            <person name="Liu Q."/>
        </authorList>
    </citation>
    <scope>NUCLEOTIDE SEQUENCE [LARGE SCALE GENOMIC DNA]</scope>
    <source>
        <strain evidence="6 7">23H37-10</strain>
    </source>
</reference>
<sequence>MTDSNNKAMPNAQRRDEALDNLQRSIKARDRKAKAAPLGVIFTTLAVLVVIVGGIWYATTWTPDKDDDTAAAQTADQQNTAEMPSGPLEKYGEVVKCEYTKSDGKAAKPVNAPENGDVPTSGKISITLATNKGDIPLELDRGTSPCTVNSFEKLVQQKYFDNTVCHRQVKNDNMGILQCGDPTGTGTGGPGYSFADEFPTNGVKPEDAQIPVTYKRGTLAMANSGPNTNGSQFFLVTDDTALPPSYNVFGTISEDGLKVLDKIQETPPGGAQGETPAQEIKIEKATEA</sequence>
<keyword evidence="7" id="KW-1185">Reference proteome</keyword>
<comment type="catalytic activity">
    <reaction evidence="2">
        <text>[protein]-peptidylproline (omega=180) = [protein]-peptidylproline (omega=0)</text>
        <dbReference type="Rhea" id="RHEA:16237"/>
        <dbReference type="Rhea" id="RHEA-COMP:10747"/>
        <dbReference type="Rhea" id="RHEA-COMP:10748"/>
        <dbReference type="ChEBI" id="CHEBI:83833"/>
        <dbReference type="ChEBI" id="CHEBI:83834"/>
        <dbReference type="EC" id="5.2.1.8"/>
    </reaction>
</comment>
<dbReference type="PANTHER" id="PTHR45625:SF3">
    <property type="entry name" value="PEPTIDYL-PROLYL CIS-TRANS ISOMERASE B-RELATED"/>
    <property type="match status" value="1"/>
</dbReference>
<dbReference type="InterPro" id="IPR002130">
    <property type="entry name" value="Cyclophilin-type_PPIase_dom"/>
</dbReference>
<feature type="transmembrane region" description="Helical" evidence="4">
    <location>
        <begin position="35"/>
        <end position="58"/>
    </location>
</feature>
<dbReference type="InterPro" id="IPR044666">
    <property type="entry name" value="Cyclophilin_A-like"/>
</dbReference>
<name>A0A7G7YNJ8_9CORY</name>
<dbReference type="RefSeq" id="WP_246394679.1">
    <property type="nucleotide sequence ID" value="NZ_CP046883.1"/>
</dbReference>
<dbReference type="KEGG" id="cans:GP473_04770"/>
<evidence type="ECO:0000256" key="1">
    <source>
        <dbReference type="ARBA" id="ARBA00002388"/>
    </source>
</evidence>
<feature type="compositionally biased region" description="Low complexity" evidence="3">
    <location>
        <begin position="70"/>
        <end position="81"/>
    </location>
</feature>
<dbReference type="Pfam" id="PF00160">
    <property type="entry name" value="Pro_isomerase"/>
    <property type="match status" value="1"/>
</dbReference>
<feature type="domain" description="PPIase cyclophilin-type" evidence="5">
    <location>
        <begin position="133"/>
        <end position="287"/>
    </location>
</feature>
<comment type="similarity">
    <text evidence="2">Belongs to the cyclophilin-type PPIase family.</text>
</comment>
<dbReference type="EC" id="5.2.1.8" evidence="2"/>